<dbReference type="InterPro" id="IPR035076">
    <property type="entry name" value="Toxin/TOLIP"/>
</dbReference>
<evidence type="ECO:0000313" key="3">
    <source>
        <dbReference type="Ensembl" id="ENSBOBP00000002025.1"/>
    </source>
</evidence>
<accession>A0A8C0ED07</accession>
<keyword evidence="1" id="KW-0732">Signal</keyword>
<feature type="signal peptide" evidence="1">
    <location>
        <begin position="1"/>
        <end position="17"/>
    </location>
</feature>
<reference evidence="3" key="1">
    <citation type="submission" date="2025-08" db="UniProtKB">
        <authorList>
            <consortium name="Ensembl"/>
        </authorList>
    </citation>
    <scope>IDENTIFICATION</scope>
</reference>
<dbReference type="AlphaFoldDB" id="A0A8C0ED07"/>
<dbReference type="GO" id="GO:0030154">
    <property type="term" value="P:cell differentiation"/>
    <property type="evidence" value="ECO:0007669"/>
    <property type="project" value="UniProtKB-ARBA"/>
</dbReference>
<dbReference type="Pfam" id="PF00087">
    <property type="entry name" value="Toxin_TOLIP"/>
    <property type="match status" value="1"/>
</dbReference>
<evidence type="ECO:0000256" key="1">
    <source>
        <dbReference type="SAM" id="SignalP"/>
    </source>
</evidence>
<evidence type="ECO:0000313" key="4">
    <source>
        <dbReference type="Proteomes" id="UP000694567"/>
    </source>
</evidence>
<proteinExistence type="predicted"/>
<feature type="chain" id="PRO_5034762127" description="Snake toxin/toxin-like domain-containing protein" evidence="1">
    <location>
        <begin position="18"/>
        <end position="72"/>
    </location>
</feature>
<keyword evidence="4" id="KW-1185">Reference proteome</keyword>
<reference evidence="3" key="2">
    <citation type="submission" date="2025-09" db="UniProtKB">
        <authorList>
            <consortium name="Ensembl"/>
        </authorList>
    </citation>
    <scope>IDENTIFICATION</scope>
</reference>
<name>A0A8C0ED07_BUBBB</name>
<protein>
    <recommendedName>
        <fullName evidence="2">Snake toxin/toxin-like domain-containing protein</fullName>
    </recommendedName>
</protein>
<dbReference type="Ensembl" id="ENSBOBT00000002062.1">
    <property type="protein sequence ID" value="ENSBOBP00000002025.1"/>
    <property type="gene ID" value="ENSBOBG00000001388.1"/>
</dbReference>
<sequence>CLSFLPVIFCISYPFMCYVCQEQESNKNCLTISMCAKEDKYCVTFHNNVGTSIGCICSGDSCLALFYSPMQI</sequence>
<organism evidence="3 4">
    <name type="scientific">Bubo bubo</name>
    <name type="common">Eurasian eagle-owl</name>
    <name type="synonym">Strix bubo</name>
    <dbReference type="NCBI Taxonomy" id="30461"/>
    <lineage>
        <taxon>Eukaryota</taxon>
        <taxon>Metazoa</taxon>
        <taxon>Chordata</taxon>
        <taxon>Craniata</taxon>
        <taxon>Vertebrata</taxon>
        <taxon>Euteleostomi</taxon>
        <taxon>Archelosauria</taxon>
        <taxon>Archosauria</taxon>
        <taxon>Dinosauria</taxon>
        <taxon>Saurischia</taxon>
        <taxon>Theropoda</taxon>
        <taxon>Coelurosauria</taxon>
        <taxon>Aves</taxon>
        <taxon>Neognathae</taxon>
        <taxon>Neoaves</taxon>
        <taxon>Telluraves</taxon>
        <taxon>Strigiformes</taxon>
        <taxon>Strigidae</taxon>
        <taxon>Bubo</taxon>
    </lineage>
</organism>
<evidence type="ECO:0000259" key="2">
    <source>
        <dbReference type="Pfam" id="PF00087"/>
    </source>
</evidence>
<dbReference type="InterPro" id="IPR045860">
    <property type="entry name" value="Snake_toxin-like_sf"/>
</dbReference>
<dbReference type="Proteomes" id="UP000694567">
    <property type="component" value="Unplaced"/>
</dbReference>
<dbReference type="Gene3D" id="2.10.60.10">
    <property type="entry name" value="CD59"/>
    <property type="match status" value="1"/>
</dbReference>
<feature type="domain" description="Snake toxin/toxin-like" evidence="2">
    <location>
        <begin position="16"/>
        <end position="58"/>
    </location>
</feature>